<keyword evidence="1" id="KW-0472">Membrane</keyword>
<sequence length="97" mass="10200">MLLTIAINSCNLTLLVFFGLVALLGLGLAFGPRLKAFFEKARKGTRYLGVILVAGVLVFGGYQLVTNTRVEACGKAEATTTTLGSLPTLCSFGPFGK</sequence>
<reference evidence="2 3" key="1">
    <citation type="journal article" date="2016" name="Nat. Commun.">
        <title>Thousands of microbial genomes shed light on interconnected biogeochemical processes in an aquifer system.</title>
        <authorList>
            <person name="Anantharaman K."/>
            <person name="Brown C.T."/>
            <person name="Hug L.A."/>
            <person name="Sharon I."/>
            <person name="Castelle C.J."/>
            <person name="Probst A.J."/>
            <person name="Thomas B.C."/>
            <person name="Singh A."/>
            <person name="Wilkins M.J."/>
            <person name="Karaoz U."/>
            <person name="Brodie E.L."/>
            <person name="Williams K.H."/>
            <person name="Hubbard S.S."/>
            <person name="Banfield J.F."/>
        </authorList>
    </citation>
    <scope>NUCLEOTIDE SEQUENCE [LARGE SCALE GENOMIC DNA]</scope>
</reference>
<keyword evidence="1" id="KW-1133">Transmembrane helix</keyword>
<comment type="caution">
    <text evidence="2">The sequence shown here is derived from an EMBL/GenBank/DDBJ whole genome shotgun (WGS) entry which is preliminary data.</text>
</comment>
<dbReference type="EMBL" id="MHCP01000025">
    <property type="protein sequence ID" value="OGY23470.1"/>
    <property type="molecule type" value="Genomic_DNA"/>
</dbReference>
<name>A0A1G1W7C3_9BACT</name>
<evidence type="ECO:0000256" key="1">
    <source>
        <dbReference type="SAM" id="Phobius"/>
    </source>
</evidence>
<evidence type="ECO:0000313" key="2">
    <source>
        <dbReference type="EMBL" id="OGY23470.1"/>
    </source>
</evidence>
<organism evidence="2 3">
    <name type="scientific">Candidatus Woykebacteria bacterium RBG_13_40_15</name>
    <dbReference type="NCBI Taxonomy" id="1802593"/>
    <lineage>
        <taxon>Bacteria</taxon>
        <taxon>Candidatus Woykeibacteriota</taxon>
    </lineage>
</organism>
<accession>A0A1G1W7C3</accession>
<keyword evidence="1" id="KW-0812">Transmembrane</keyword>
<feature type="transmembrane region" description="Helical" evidence="1">
    <location>
        <begin position="12"/>
        <end position="32"/>
    </location>
</feature>
<gene>
    <name evidence="2" type="ORF">A2172_04605</name>
</gene>
<feature type="transmembrane region" description="Helical" evidence="1">
    <location>
        <begin position="44"/>
        <end position="65"/>
    </location>
</feature>
<evidence type="ECO:0000313" key="3">
    <source>
        <dbReference type="Proteomes" id="UP000176631"/>
    </source>
</evidence>
<dbReference type="AlphaFoldDB" id="A0A1G1W7C3"/>
<proteinExistence type="predicted"/>
<protein>
    <submittedName>
        <fullName evidence="2">Uncharacterized protein</fullName>
    </submittedName>
</protein>
<dbReference type="Proteomes" id="UP000176631">
    <property type="component" value="Unassembled WGS sequence"/>
</dbReference>